<dbReference type="SUPFAM" id="SSF52540">
    <property type="entry name" value="P-loop containing nucleoside triphosphate hydrolases"/>
    <property type="match status" value="1"/>
</dbReference>
<comment type="subunit">
    <text evidence="3">Homotrimer.</text>
</comment>
<comment type="similarity">
    <text evidence="2">Belongs to the sulfotransferase 3 family.</text>
</comment>
<dbReference type="Pfam" id="PF03567">
    <property type="entry name" value="Sulfotransfer_2"/>
    <property type="match status" value="1"/>
</dbReference>
<evidence type="ECO:0000256" key="2">
    <source>
        <dbReference type="ARBA" id="ARBA00010569"/>
    </source>
</evidence>
<dbReference type="PANTHER" id="PTHR12129:SF17">
    <property type="entry name" value="HEPARAN SULFATE 2-O-SULFOTRANSFERASE 1"/>
    <property type="match status" value="1"/>
</dbReference>
<accession>A0A8B7P5U1</accession>
<dbReference type="InterPro" id="IPR005331">
    <property type="entry name" value="Sulfotransferase"/>
</dbReference>
<dbReference type="InterPro" id="IPR027417">
    <property type="entry name" value="P-loop_NTPase"/>
</dbReference>
<dbReference type="KEGG" id="hazt:108677754"/>
<evidence type="ECO:0000256" key="6">
    <source>
        <dbReference type="ARBA" id="ARBA00022968"/>
    </source>
</evidence>
<dbReference type="RefSeq" id="XP_018021514.1">
    <property type="nucleotide sequence ID" value="XM_018166025.1"/>
</dbReference>
<keyword evidence="11" id="KW-0325">Glycoprotein</keyword>
<dbReference type="AlphaFoldDB" id="A0A8B7P5U1"/>
<protein>
    <submittedName>
        <fullName evidence="13">Heparan sulfate 2-O-sulfotransferase 1</fullName>
    </submittedName>
</protein>
<reference evidence="13" key="1">
    <citation type="submission" date="2025-08" db="UniProtKB">
        <authorList>
            <consortium name="RefSeq"/>
        </authorList>
    </citation>
    <scope>IDENTIFICATION</scope>
    <source>
        <tissue evidence="13">Whole organism</tissue>
    </source>
</reference>
<name>A0A8B7P5U1_HYAAZ</name>
<dbReference type="OrthoDB" id="10019582at2759"/>
<evidence type="ECO:0000256" key="11">
    <source>
        <dbReference type="ARBA" id="ARBA00023180"/>
    </source>
</evidence>
<dbReference type="PANTHER" id="PTHR12129">
    <property type="entry name" value="HEPARAN SULFATE 2-O-SULFOTRANSFERASE"/>
    <property type="match status" value="1"/>
</dbReference>
<evidence type="ECO:0000256" key="10">
    <source>
        <dbReference type="ARBA" id="ARBA00023157"/>
    </source>
</evidence>
<evidence type="ECO:0000256" key="8">
    <source>
        <dbReference type="ARBA" id="ARBA00023034"/>
    </source>
</evidence>
<keyword evidence="8" id="KW-0333">Golgi apparatus</keyword>
<evidence type="ECO:0000256" key="3">
    <source>
        <dbReference type="ARBA" id="ARBA00011233"/>
    </source>
</evidence>
<dbReference type="InterPro" id="IPR007734">
    <property type="entry name" value="Heparan_SO4_2-O-STrfase"/>
</dbReference>
<gene>
    <name evidence="13" type="primary">LOC108677754</name>
</gene>
<keyword evidence="5" id="KW-0812">Transmembrane</keyword>
<dbReference type="CTD" id="44433"/>
<keyword evidence="4" id="KW-0808">Transferase</keyword>
<sequence>MVSSRGIWCAGLGLTSLLLLLYLHLATELSNLHTVLRLAGAPVHTSFLHGSLGLGGSGQVGSKTLDLEELVIIYNRVPKTGSTSLIGLAYDLCSINGFNVIHINTSRNSPTLSLSDQMKFVYNVSNWSEKKPGVYHGHLAYIDFARFGVSRVPVYINVVRAPLDRLVSYFYFLRYGDDLRPNLVRKRQGDKMTLDECVLKQHVDCSASRLWIQVPFFCGQHAECWVPGSEWALQQAKHNLVAHYLLVGITEEMESFVALLEGALPRVFHGALQLYQRGNKSHLRRTVRKVMPSEDTIARLQNTKVWRLENDFYHFAAEQFHFTARKGLTLDAGRLALKRNNFNYEKIKPKPN</sequence>
<keyword evidence="9" id="KW-0472">Membrane</keyword>
<dbReference type="FunFam" id="3.40.50.300:FF:001418">
    <property type="entry name" value="Heparan sulfate 2-o-sulfotransferase"/>
    <property type="match status" value="1"/>
</dbReference>
<evidence type="ECO:0000256" key="7">
    <source>
        <dbReference type="ARBA" id="ARBA00022989"/>
    </source>
</evidence>
<dbReference type="OMA" id="PNQIQFV"/>
<evidence type="ECO:0000313" key="12">
    <source>
        <dbReference type="Proteomes" id="UP000694843"/>
    </source>
</evidence>
<evidence type="ECO:0000256" key="4">
    <source>
        <dbReference type="ARBA" id="ARBA00022679"/>
    </source>
</evidence>
<keyword evidence="10" id="KW-1015">Disulfide bond</keyword>
<evidence type="ECO:0000256" key="5">
    <source>
        <dbReference type="ARBA" id="ARBA00022692"/>
    </source>
</evidence>
<keyword evidence="12" id="KW-1185">Reference proteome</keyword>
<dbReference type="GO" id="GO:0015012">
    <property type="term" value="P:heparan sulfate proteoglycan biosynthetic process"/>
    <property type="evidence" value="ECO:0007669"/>
    <property type="project" value="UniProtKB-ARBA"/>
</dbReference>
<evidence type="ECO:0000256" key="9">
    <source>
        <dbReference type="ARBA" id="ARBA00023136"/>
    </source>
</evidence>
<comment type="subcellular location">
    <subcellularLocation>
        <location evidence="1">Golgi apparatus membrane</location>
        <topology evidence="1">Single-pass type II membrane protein</topology>
    </subcellularLocation>
</comment>
<organism evidence="12 13">
    <name type="scientific">Hyalella azteca</name>
    <name type="common">Amphipod</name>
    <dbReference type="NCBI Taxonomy" id="294128"/>
    <lineage>
        <taxon>Eukaryota</taxon>
        <taxon>Metazoa</taxon>
        <taxon>Ecdysozoa</taxon>
        <taxon>Arthropoda</taxon>
        <taxon>Crustacea</taxon>
        <taxon>Multicrustacea</taxon>
        <taxon>Malacostraca</taxon>
        <taxon>Eumalacostraca</taxon>
        <taxon>Peracarida</taxon>
        <taxon>Amphipoda</taxon>
        <taxon>Senticaudata</taxon>
        <taxon>Talitrida</taxon>
        <taxon>Talitroidea</taxon>
        <taxon>Hyalellidae</taxon>
        <taxon>Hyalella</taxon>
    </lineage>
</organism>
<keyword evidence="7" id="KW-1133">Transmembrane helix</keyword>
<dbReference type="Gene3D" id="3.40.50.300">
    <property type="entry name" value="P-loop containing nucleotide triphosphate hydrolases"/>
    <property type="match status" value="1"/>
</dbReference>
<evidence type="ECO:0000313" key="13">
    <source>
        <dbReference type="RefSeq" id="XP_018021514.1"/>
    </source>
</evidence>
<keyword evidence="6" id="KW-0735">Signal-anchor</keyword>
<dbReference type="GO" id="GO:0000139">
    <property type="term" value="C:Golgi membrane"/>
    <property type="evidence" value="ECO:0007669"/>
    <property type="project" value="UniProtKB-SubCell"/>
</dbReference>
<proteinExistence type="inferred from homology"/>
<dbReference type="Proteomes" id="UP000694843">
    <property type="component" value="Unplaced"/>
</dbReference>
<dbReference type="GO" id="GO:0004394">
    <property type="term" value="F:heparan sulfate 2-sulfotransferase activity"/>
    <property type="evidence" value="ECO:0007669"/>
    <property type="project" value="UniProtKB-ARBA"/>
</dbReference>
<evidence type="ECO:0000256" key="1">
    <source>
        <dbReference type="ARBA" id="ARBA00004323"/>
    </source>
</evidence>
<dbReference type="GeneID" id="108677754"/>